<comment type="caution">
    <text evidence="9">The sequence shown here is derived from an EMBL/GenBank/DDBJ whole genome shotgun (WGS) entry which is preliminary data.</text>
</comment>
<evidence type="ECO:0000313" key="10">
    <source>
        <dbReference type="Proteomes" id="UP000734854"/>
    </source>
</evidence>
<dbReference type="EMBL" id="JACMSC010000015">
    <property type="protein sequence ID" value="KAG6485627.1"/>
    <property type="molecule type" value="Genomic_DNA"/>
</dbReference>
<keyword evidence="4" id="KW-0804">Transcription</keyword>
<feature type="domain" description="AP2/ERF" evidence="8">
    <location>
        <begin position="670"/>
        <end position="727"/>
    </location>
</feature>
<comment type="subcellular location">
    <subcellularLocation>
        <location evidence="1">Nucleus</location>
    </subcellularLocation>
</comment>
<dbReference type="Pfam" id="PF00847">
    <property type="entry name" value="AP2"/>
    <property type="match status" value="1"/>
</dbReference>
<dbReference type="PANTHER" id="PTHR46050">
    <property type="entry name" value="TPR REPEAT-CONTAINING THIOREDOXIN"/>
    <property type="match status" value="1"/>
</dbReference>
<reference evidence="9 10" key="1">
    <citation type="submission" date="2020-08" db="EMBL/GenBank/DDBJ databases">
        <title>Plant Genome Project.</title>
        <authorList>
            <person name="Zhang R.-G."/>
        </authorList>
    </citation>
    <scope>NUCLEOTIDE SEQUENCE [LARGE SCALE GENOMIC DNA]</scope>
    <source>
        <tissue evidence="9">Rhizome</tissue>
    </source>
</reference>
<dbReference type="Pfam" id="PF14559">
    <property type="entry name" value="TPR_19"/>
    <property type="match status" value="1"/>
</dbReference>
<dbReference type="InterPro" id="IPR044534">
    <property type="entry name" value="TTL1-4"/>
</dbReference>
<evidence type="ECO:0000256" key="5">
    <source>
        <dbReference type="ARBA" id="ARBA00023242"/>
    </source>
</evidence>
<dbReference type="InterPro" id="IPR011990">
    <property type="entry name" value="TPR-like_helical_dom_sf"/>
</dbReference>
<keyword evidence="5" id="KW-0539">Nucleus</keyword>
<dbReference type="PRINTS" id="PR00367">
    <property type="entry name" value="ETHRSPELEMNT"/>
</dbReference>
<dbReference type="PANTHER" id="PTHR46050:SF7">
    <property type="entry name" value="TETRATRICOPEPTIDE REPEAT (TPR)-LIKE SUPERFAMILY PROTEIN"/>
    <property type="match status" value="1"/>
</dbReference>
<dbReference type="SUPFAM" id="SSF48452">
    <property type="entry name" value="TPR-like"/>
    <property type="match status" value="2"/>
</dbReference>
<dbReference type="SMART" id="SM00380">
    <property type="entry name" value="AP2"/>
    <property type="match status" value="1"/>
</dbReference>
<dbReference type="PROSITE" id="PS51032">
    <property type="entry name" value="AP2_ERF"/>
    <property type="match status" value="1"/>
</dbReference>
<dbReference type="InterPro" id="IPR019734">
    <property type="entry name" value="TPR_rpt"/>
</dbReference>
<accession>A0A8J5KDF7</accession>
<dbReference type="InterPro" id="IPR001471">
    <property type="entry name" value="AP2/ERF_dom"/>
</dbReference>
<dbReference type="GO" id="GO:0005634">
    <property type="term" value="C:nucleus"/>
    <property type="evidence" value="ECO:0007669"/>
    <property type="project" value="UniProtKB-SubCell"/>
</dbReference>
<dbReference type="Pfam" id="PF13432">
    <property type="entry name" value="TPR_16"/>
    <property type="match status" value="1"/>
</dbReference>
<evidence type="ECO:0000256" key="1">
    <source>
        <dbReference type="ARBA" id="ARBA00004123"/>
    </source>
</evidence>
<feature type="repeat" description="TPR" evidence="6">
    <location>
        <begin position="512"/>
        <end position="545"/>
    </location>
</feature>
<evidence type="ECO:0000256" key="6">
    <source>
        <dbReference type="PROSITE-ProRule" id="PRU00339"/>
    </source>
</evidence>
<gene>
    <name evidence="9" type="ORF">ZIOFF_054190</name>
</gene>
<keyword evidence="2" id="KW-0805">Transcription regulation</keyword>
<dbReference type="GO" id="GO:0003677">
    <property type="term" value="F:DNA binding"/>
    <property type="evidence" value="ECO:0007669"/>
    <property type="project" value="UniProtKB-KW"/>
</dbReference>
<dbReference type="Gene3D" id="1.25.40.10">
    <property type="entry name" value="Tetratricopeptide repeat domain"/>
    <property type="match status" value="1"/>
</dbReference>
<evidence type="ECO:0000256" key="4">
    <source>
        <dbReference type="ARBA" id="ARBA00023163"/>
    </source>
</evidence>
<dbReference type="SMART" id="SM00028">
    <property type="entry name" value="TPR"/>
    <property type="match status" value="6"/>
</dbReference>
<sequence length="811" mass="86986">MTRPRRRLLLAPASCAIAGIRLRGRESLTEAMDADADSPRMFGCGLFRRRRARSTSSIPALESAGAAAAKRTLDVGTPRQRKGSDNVTSIVRVPVPLPAVKAQAAPAAVQLRRPRKEAMRALPAPATAPAVSKGIVAELDGMLYDRQRAAAAGGGHLLRASSGNVMVYGNLGNLRGNPMNPPRRNNMLDSLPKTVKELREEAKDNEIRASAPANRIPIKEKTPAPAPANRFPKKEKTPAPAPELCRALSTRQNPEELKEMGNEEYKKGSFAENPGKASYYVNKAAALAGMGRLFDAVAQCNEAIRIDPAHYRAHHRLASLYLRLGEADKAVHHFKQSRDEASAWDKSRAQALQSHISKSNEARRLKDYLTLLKESQSAASSGADSSPQVFAMQADALLKLQKHEDADSTMSRAPELGGMDEFTKFFGATANSYFLMIQAQVDIAAGRFEEAAEAAQKAARLDPGCRETAAVARRARAVASASARGNDLFKASKFAEACVAYGEGLNHDPQNASLLFNRATCRSELGHYEKAVEDCNAALALRPSYGEARRRRADSNAKLERWEAAAKDYGALAAVQENPGDEEVAKAKAKLKKKQDERSIVLVPTMESTVNSSTVVADDAFDAPPQLEGIAAVVGYHVLFGRPPPSSSSPGGSERTAAVDGAAGAVAPINYRGVRKRPWGRWSAEIRDRVGRCRLWLGTFDTAEEAARAYDEAARRLRGAKARTNFAVPPSCMLPAAPVGSSSPPTSASAPDPAAAGGGVGSTMKKKQRRRRAEEGEAISDKRSKAVTRFAQLFGPSSSSAGVNKTDVDGI</sequence>
<dbReference type="GO" id="GO:0003700">
    <property type="term" value="F:DNA-binding transcription factor activity"/>
    <property type="evidence" value="ECO:0007669"/>
    <property type="project" value="InterPro"/>
</dbReference>
<name>A0A8J5KDF7_ZINOF</name>
<dbReference type="PROSITE" id="PS50005">
    <property type="entry name" value="TPR"/>
    <property type="match status" value="1"/>
</dbReference>
<keyword evidence="6" id="KW-0802">TPR repeat</keyword>
<dbReference type="GO" id="GO:0005737">
    <property type="term" value="C:cytoplasm"/>
    <property type="evidence" value="ECO:0007669"/>
    <property type="project" value="TreeGrafter"/>
</dbReference>
<feature type="region of interest" description="Disordered" evidence="7">
    <location>
        <begin position="218"/>
        <end position="242"/>
    </location>
</feature>
<dbReference type="CDD" id="cd00018">
    <property type="entry name" value="AP2"/>
    <property type="match status" value="1"/>
</dbReference>
<evidence type="ECO:0000256" key="7">
    <source>
        <dbReference type="SAM" id="MobiDB-lite"/>
    </source>
</evidence>
<evidence type="ECO:0000256" key="2">
    <source>
        <dbReference type="ARBA" id="ARBA00023015"/>
    </source>
</evidence>
<protein>
    <recommendedName>
        <fullName evidence="8">AP2/ERF domain-containing protein</fullName>
    </recommendedName>
</protein>
<keyword evidence="10" id="KW-1185">Reference proteome</keyword>
<evidence type="ECO:0000256" key="3">
    <source>
        <dbReference type="ARBA" id="ARBA00023125"/>
    </source>
</evidence>
<feature type="compositionally biased region" description="Basic and acidic residues" evidence="7">
    <location>
        <begin position="772"/>
        <end position="784"/>
    </location>
</feature>
<organism evidence="9 10">
    <name type="scientific">Zingiber officinale</name>
    <name type="common">Ginger</name>
    <name type="synonym">Amomum zingiber</name>
    <dbReference type="NCBI Taxonomy" id="94328"/>
    <lineage>
        <taxon>Eukaryota</taxon>
        <taxon>Viridiplantae</taxon>
        <taxon>Streptophyta</taxon>
        <taxon>Embryophyta</taxon>
        <taxon>Tracheophyta</taxon>
        <taxon>Spermatophyta</taxon>
        <taxon>Magnoliopsida</taxon>
        <taxon>Liliopsida</taxon>
        <taxon>Zingiberales</taxon>
        <taxon>Zingiberaceae</taxon>
        <taxon>Zingiber</taxon>
    </lineage>
</organism>
<dbReference type="Gene3D" id="3.30.730.10">
    <property type="entry name" value="AP2/ERF domain"/>
    <property type="match status" value="1"/>
</dbReference>
<proteinExistence type="predicted"/>
<feature type="compositionally biased region" description="Low complexity" evidence="7">
    <location>
        <begin position="737"/>
        <end position="755"/>
    </location>
</feature>
<evidence type="ECO:0000313" key="9">
    <source>
        <dbReference type="EMBL" id="KAG6485627.1"/>
    </source>
</evidence>
<dbReference type="InterPro" id="IPR036955">
    <property type="entry name" value="AP2/ERF_dom_sf"/>
</dbReference>
<feature type="region of interest" description="Disordered" evidence="7">
    <location>
        <begin position="737"/>
        <end position="811"/>
    </location>
</feature>
<evidence type="ECO:0000259" key="8">
    <source>
        <dbReference type="PROSITE" id="PS51032"/>
    </source>
</evidence>
<keyword evidence="3" id="KW-0238">DNA-binding</keyword>
<dbReference type="AlphaFoldDB" id="A0A8J5KDF7"/>
<dbReference type="FunFam" id="3.30.730.10:FF:000001">
    <property type="entry name" value="Ethylene-responsive transcription factor 2"/>
    <property type="match status" value="1"/>
</dbReference>
<dbReference type="Proteomes" id="UP000734854">
    <property type="component" value="Unassembled WGS sequence"/>
</dbReference>